<organism evidence="2 3">
    <name type="scientific">Frondihabitans sucicola</name>
    <dbReference type="NCBI Taxonomy" id="1268041"/>
    <lineage>
        <taxon>Bacteria</taxon>
        <taxon>Bacillati</taxon>
        <taxon>Actinomycetota</taxon>
        <taxon>Actinomycetes</taxon>
        <taxon>Micrococcales</taxon>
        <taxon>Microbacteriaceae</taxon>
        <taxon>Frondihabitans</taxon>
    </lineage>
</organism>
<dbReference type="Gene3D" id="3.40.50.720">
    <property type="entry name" value="NAD(P)-binding Rossmann-like Domain"/>
    <property type="match status" value="1"/>
</dbReference>
<protein>
    <submittedName>
        <fullName evidence="2">Oxidoreductase</fullName>
    </submittedName>
</protein>
<name>A0ABM8GSJ1_9MICO</name>
<dbReference type="EMBL" id="AP027732">
    <property type="protein sequence ID" value="BDZ51412.1"/>
    <property type="molecule type" value="Genomic_DNA"/>
</dbReference>
<dbReference type="PANTHER" id="PTHR42760:SF123">
    <property type="entry name" value="OXIDOREDUCTASE"/>
    <property type="match status" value="1"/>
</dbReference>
<dbReference type="Pfam" id="PF13561">
    <property type="entry name" value="adh_short_C2"/>
    <property type="match status" value="1"/>
</dbReference>
<dbReference type="PANTHER" id="PTHR42760">
    <property type="entry name" value="SHORT-CHAIN DEHYDROGENASES/REDUCTASES FAMILY MEMBER"/>
    <property type="match status" value="1"/>
</dbReference>
<sequence length="261" mass="27005">METLVESVGSRVKGRVVFVTGAGNGIGRACAMRLASEGARVVAADLDLDAATTTVAGLAQPEAHLPLLLDVTDTRSVQDAFSRAAAHFGQLDALINVAGGDVPHPPFEDTDDPDWERTIDLNLLGAMRCCRVAIAHLKQSSLSPAIVSVSSVNAQMALGGEAYSAAKAGLVSLMQNLAGSLAPFGIRVNTVSPGTIRTRVWDGQPGGADRLRALYPLGRVGEPEDIAAAVAFLASSDAAWITGHVLPVDGGLLRAVTPIPR</sequence>
<dbReference type="PRINTS" id="PR00080">
    <property type="entry name" value="SDRFAMILY"/>
</dbReference>
<dbReference type="InterPro" id="IPR020904">
    <property type="entry name" value="Sc_DH/Rdtase_CS"/>
</dbReference>
<evidence type="ECO:0000313" key="2">
    <source>
        <dbReference type="EMBL" id="BDZ51412.1"/>
    </source>
</evidence>
<proteinExistence type="inferred from homology"/>
<evidence type="ECO:0000313" key="3">
    <source>
        <dbReference type="Proteomes" id="UP001321486"/>
    </source>
</evidence>
<comment type="similarity">
    <text evidence="1">Belongs to the short-chain dehydrogenases/reductases (SDR) family.</text>
</comment>
<accession>A0ABM8GSJ1</accession>
<dbReference type="PRINTS" id="PR00081">
    <property type="entry name" value="GDHRDH"/>
</dbReference>
<gene>
    <name evidence="2" type="ORF">GCM10025867_36530</name>
</gene>
<dbReference type="PROSITE" id="PS00061">
    <property type="entry name" value="ADH_SHORT"/>
    <property type="match status" value="1"/>
</dbReference>
<keyword evidence="3" id="KW-1185">Reference proteome</keyword>
<evidence type="ECO:0000256" key="1">
    <source>
        <dbReference type="ARBA" id="ARBA00006484"/>
    </source>
</evidence>
<dbReference type="RefSeq" id="WP_286344183.1">
    <property type="nucleotide sequence ID" value="NZ_AP027732.1"/>
</dbReference>
<reference evidence="3" key="1">
    <citation type="journal article" date="2019" name="Int. J. Syst. Evol. Microbiol.">
        <title>The Global Catalogue of Microorganisms (GCM) 10K type strain sequencing project: providing services to taxonomists for standard genome sequencing and annotation.</title>
        <authorList>
            <consortium name="The Broad Institute Genomics Platform"/>
            <consortium name="The Broad Institute Genome Sequencing Center for Infectious Disease"/>
            <person name="Wu L."/>
            <person name="Ma J."/>
        </authorList>
    </citation>
    <scope>NUCLEOTIDE SEQUENCE [LARGE SCALE GENOMIC DNA]</scope>
    <source>
        <strain evidence="3">NBRC 108728</strain>
    </source>
</reference>
<dbReference type="InterPro" id="IPR036291">
    <property type="entry name" value="NAD(P)-bd_dom_sf"/>
</dbReference>
<dbReference type="Proteomes" id="UP001321486">
    <property type="component" value="Chromosome"/>
</dbReference>
<dbReference type="InterPro" id="IPR002347">
    <property type="entry name" value="SDR_fam"/>
</dbReference>
<dbReference type="SUPFAM" id="SSF51735">
    <property type="entry name" value="NAD(P)-binding Rossmann-fold domains"/>
    <property type="match status" value="1"/>
</dbReference>
<dbReference type="CDD" id="cd05233">
    <property type="entry name" value="SDR_c"/>
    <property type="match status" value="1"/>
</dbReference>